<evidence type="ECO:0000259" key="2">
    <source>
        <dbReference type="Pfam" id="PF12680"/>
    </source>
</evidence>
<dbReference type="EMBL" id="JBHUCO010000066">
    <property type="protein sequence ID" value="MFD1523499.1"/>
    <property type="molecule type" value="Genomic_DNA"/>
</dbReference>
<accession>A0ABW4FAW4</accession>
<feature type="domain" description="SnoaL-like" evidence="2">
    <location>
        <begin position="30"/>
        <end position="135"/>
    </location>
</feature>
<dbReference type="Pfam" id="PF12680">
    <property type="entry name" value="SnoaL_2"/>
    <property type="match status" value="1"/>
</dbReference>
<proteinExistence type="predicted"/>
<name>A0ABW4FAW4_9PSEU</name>
<reference evidence="4" key="1">
    <citation type="journal article" date="2019" name="Int. J. Syst. Evol. Microbiol.">
        <title>The Global Catalogue of Microorganisms (GCM) 10K type strain sequencing project: providing services to taxonomists for standard genome sequencing and annotation.</title>
        <authorList>
            <consortium name="The Broad Institute Genomics Platform"/>
            <consortium name="The Broad Institute Genome Sequencing Center for Infectious Disease"/>
            <person name="Wu L."/>
            <person name="Ma J."/>
        </authorList>
    </citation>
    <scope>NUCLEOTIDE SEQUENCE [LARGE SCALE GENOMIC DNA]</scope>
    <source>
        <strain evidence="4">CCM 7043</strain>
    </source>
</reference>
<comment type="caution">
    <text evidence="3">The sequence shown here is derived from an EMBL/GenBank/DDBJ whole genome shotgun (WGS) entry which is preliminary data.</text>
</comment>
<keyword evidence="4" id="KW-1185">Reference proteome</keyword>
<sequence length="151" mass="16259">MNDIPGSRSSAEPVRNAGAAPGRPALPWAVDELFSRIDAMDVAAVVGMFTDDVALRFANQERVVGKPQVQQAVAAFFSTIGGLSHSIIAVWLGSWEEGEAVGVESEVTYTRLDGARLAPLPAMTTLRLKRGLVKEFRVFVDLSPVFAAESW</sequence>
<dbReference type="InterPro" id="IPR032710">
    <property type="entry name" value="NTF2-like_dom_sf"/>
</dbReference>
<dbReference type="Gene3D" id="3.10.450.50">
    <property type="match status" value="1"/>
</dbReference>
<protein>
    <submittedName>
        <fullName evidence="3">Nuclear transport factor 2 family protein</fullName>
    </submittedName>
</protein>
<evidence type="ECO:0000256" key="1">
    <source>
        <dbReference type="SAM" id="MobiDB-lite"/>
    </source>
</evidence>
<dbReference type="RefSeq" id="WP_344730464.1">
    <property type="nucleotide sequence ID" value="NZ_BAAAUS010000067.1"/>
</dbReference>
<evidence type="ECO:0000313" key="4">
    <source>
        <dbReference type="Proteomes" id="UP001597114"/>
    </source>
</evidence>
<dbReference type="SUPFAM" id="SSF54427">
    <property type="entry name" value="NTF2-like"/>
    <property type="match status" value="1"/>
</dbReference>
<organism evidence="3 4">
    <name type="scientific">Pseudonocardia yunnanensis</name>
    <dbReference type="NCBI Taxonomy" id="58107"/>
    <lineage>
        <taxon>Bacteria</taxon>
        <taxon>Bacillati</taxon>
        <taxon>Actinomycetota</taxon>
        <taxon>Actinomycetes</taxon>
        <taxon>Pseudonocardiales</taxon>
        <taxon>Pseudonocardiaceae</taxon>
        <taxon>Pseudonocardia</taxon>
    </lineage>
</organism>
<dbReference type="Proteomes" id="UP001597114">
    <property type="component" value="Unassembled WGS sequence"/>
</dbReference>
<feature type="region of interest" description="Disordered" evidence="1">
    <location>
        <begin position="1"/>
        <end position="20"/>
    </location>
</feature>
<evidence type="ECO:0000313" key="3">
    <source>
        <dbReference type="EMBL" id="MFD1523499.1"/>
    </source>
</evidence>
<gene>
    <name evidence="3" type="ORF">ACFSJD_38865</name>
</gene>
<dbReference type="InterPro" id="IPR037401">
    <property type="entry name" value="SnoaL-like"/>
</dbReference>